<protein>
    <submittedName>
        <fullName evidence="10">Siderophore ABC transporter permease</fullName>
    </submittedName>
</protein>
<feature type="transmembrane region" description="Helical" evidence="9">
    <location>
        <begin position="230"/>
        <end position="255"/>
    </location>
</feature>
<evidence type="ECO:0000256" key="4">
    <source>
        <dbReference type="ARBA" id="ARBA00022475"/>
    </source>
</evidence>
<feature type="transmembrane region" description="Helical" evidence="9">
    <location>
        <begin position="275"/>
        <end position="299"/>
    </location>
</feature>
<sequence length="329" mass="34447">MRQCIVMAAGITLLLLSIVASLMLGQTTISFGAVFRALFYYDPQQIDHILVLTTRLSRTVIALVVGASLAVAGALMQALTRNPLASPGIFGINAGAMFAVVLLSSLLTFSSQVALAWTAYLGAAVSGVMVYVLGTLGNARSSHLRIVLAGAAISALFISFTQALLVINQDGLDSMLFWLAGSVSGRNLSMLLPLLPYFVIALFLALLLARHLNILVAGDEIAKGLGQRTALVRALSGLCVIGLAGGAVAIAGNIGFVGLIVPHIVRRVLSADHRWLLPGCAIFGATLLLLADVTARLLIVPQEVPVGAMTALLGAPFFIYLARRGLRHG</sequence>
<reference evidence="10 11" key="1">
    <citation type="submission" date="2014-08" db="EMBL/GenBank/DDBJ databases">
        <title>Genome sequences of NCPPB Pectobacterium isolates.</title>
        <authorList>
            <person name="Glover R.H."/>
            <person name="Sapp M."/>
            <person name="Elphinstone J."/>
        </authorList>
    </citation>
    <scope>NUCLEOTIDE SEQUENCE [LARGE SCALE GENOMIC DNA]</scope>
    <source>
        <strain evidence="10 11">NCPPB 2795</strain>
    </source>
</reference>
<dbReference type="GO" id="GO:0005886">
    <property type="term" value="C:plasma membrane"/>
    <property type="evidence" value="ECO:0007669"/>
    <property type="project" value="UniProtKB-SubCell"/>
</dbReference>
<keyword evidence="4" id="KW-1003">Cell membrane</keyword>
<dbReference type="EMBL" id="JQHM01000001">
    <property type="protein sequence ID" value="KFX06947.1"/>
    <property type="molecule type" value="Genomic_DNA"/>
</dbReference>
<dbReference type="CDD" id="cd06550">
    <property type="entry name" value="TM_ABC_iron-siderophores_like"/>
    <property type="match status" value="1"/>
</dbReference>
<evidence type="ECO:0000256" key="8">
    <source>
        <dbReference type="ARBA" id="ARBA00053987"/>
    </source>
</evidence>
<evidence type="ECO:0000256" key="3">
    <source>
        <dbReference type="ARBA" id="ARBA00022448"/>
    </source>
</evidence>
<feature type="transmembrane region" description="Helical" evidence="9">
    <location>
        <begin position="56"/>
        <end position="76"/>
    </location>
</feature>
<feature type="transmembrane region" description="Helical" evidence="9">
    <location>
        <begin position="146"/>
        <end position="168"/>
    </location>
</feature>
<evidence type="ECO:0000256" key="7">
    <source>
        <dbReference type="ARBA" id="ARBA00023136"/>
    </source>
</evidence>
<dbReference type="PANTHER" id="PTHR30472:SF1">
    <property type="entry name" value="FE(3+) DICITRATE TRANSPORT SYSTEM PERMEASE PROTEIN FECC-RELATED"/>
    <property type="match status" value="1"/>
</dbReference>
<feature type="transmembrane region" description="Helical" evidence="9">
    <location>
        <begin position="306"/>
        <end position="323"/>
    </location>
</feature>
<evidence type="ECO:0000313" key="11">
    <source>
        <dbReference type="Proteomes" id="UP000032874"/>
    </source>
</evidence>
<dbReference type="InterPro" id="IPR037294">
    <property type="entry name" value="ABC_BtuC-like"/>
</dbReference>
<feature type="transmembrane region" description="Helical" evidence="9">
    <location>
        <begin position="188"/>
        <end position="209"/>
    </location>
</feature>
<dbReference type="InterPro" id="IPR000522">
    <property type="entry name" value="ABC_transptr_permease_BtuC"/>
</dbReference>
<feature type="transmembrane region" description="Helical" evidence="9">
    <location>
        <begin position="88"/>
        <end position="109"/>
    </location>
</feature>
<proteinExistence type="inferred from homology"/>
<comment type="function">
    <text evidence="8">Part of the binding-protein-dependent transport system CbrABCD for uptake of the siderophore achromobactin. Probably responsible for the translocation of the substrate across the membrane.</text>
</comment>
<name>A0A093RUY6_9GAMM</name>
<dbReference type="RefSeq" id="WP_039322148.1">
    <property type="nucleotide sequence ID" value="NZ_JQHM01000001.1"/>
</dbReference>
<dbReference type="GO" id="GO:0042935">
    <property type="term" value="P:achromobactin transport"/>
    <property type="evidence" value="ECO:0007669"/>
    <property type="project" value="UniProtKB-ARBA"/>
</dbReference>
<dbReference type="SUPFAM" id="SSF81345">
    <property type="entry name" value="ABC transporter involved in vitamin B12 uptake, BtuC"/>
    <property type="match status" value="1"/>
</dbReference>
<organism evidence="10 11">
    <name type="scientific">Pectobacterium betavasculorum</name>
    <dbReference type="NCBI Taxonomy" id="55207"/>
    <lineage>
        <taxon>Bacteria</taxon>
        <taxon>Pseudomonadati</taxon>
        <taxon>Pseudomonadota</taxon>
        <taxon>Gammaproteobacteria</taxon>
        <taxon>Enterobacterales</taxon>
        <taxon>Pectobacteriaceae</taxon>
        <taxon>Pectobacterium</taxon>
    </lineage>
</organism>
<dbReference type="eggNOG" id="COG0609">
    <property type="taxonomic scope" value="Bacteria"/>
</dbReference>
<dbReference type="GO" id="GO:0022857">
    <property type="term" value="F:transmembrane transporter activity"/>
    <property type="evidence" value="ECO:0007669"/>
    <property type="project" value="InterPro"/>
</dbReference>
<dbReference type="Pfam" id="PF01032">
    <property type="entry name" value="FecCD"/>
    <property type="match status" value="1"/>
</dbReference>
<dbReference type="STRING" id="55207.KP22_02335"/>
<comment type="similarity">
    <text evidence="2">Belongs to the binding-protein-dependent transport system permease family. FecCD subfamily.</text>
</comment>
<evidence type="ECO:0000256" key="1">
    <source>
        <dbReference type="ARBA" id="ARBA00004651"/>
    </source>
</evidence>
<accession>A0A093RUY6</accession>
<dbReference type="FunFam" id="1.10.3470.10:FF:000001">
    <property type="entry name" value="Vitamin B12 ABC transporter permease BtuC"/>
    <property type="match status" value="1"/>
</dbReference>
<feature type="transmembrane region" description="Helical" evidence="9">
    <location>
        <begin position="115"/>
        <end position="134"/>
    </location>
</feature>
<dbReference type="Gene3D" id="1.10.3470.10">
    <property type="entry name" value="ABC transporter involved in vitamin B12 uptake, BtuC"/>
    <property type="match status" value="1"/>
</dbReference>
<evidence type="ECO:0000256" key="5">
    <source>
        <dbReference type="ARBA" id="ARBA00022692"/>
    </source>
</evidence>
<gene>
    <name evidence="10" type="ORF">KP22_02335</name>
</gene>
<comment type="caution">
    <text evidence="10">The sequence shown here is derived from an EMBL/GenBank/DDBJ whole genome shotgun (WGS) entry which is preliminary data.</text>
</comment>
<keyword evidence="7 9" id="KW-0472">Membrane</keyword>
<dbReference type="GO" id="GO:0033214">
    <property type="term" value="P:siderophore-iron import into cell"/>
    <property type="evidence" value="ECO:0007669"/>
    <property type="project" value="TreeGrafter"/>
</dbReference>
<dbReference type="Proteomes" id="UP000032874">
    <property type="component" value="Unassembled WGS sequence"/>
</dbReference>
<keyword evidence="6 9" id="KW-1133">Transmembrane helix</keyword>
<evidence type="ECO:0000313" key="10">
    <source>
        <dbReference type="EMBL" id="KFX06947.1"/>
    </source>
</evidence>
<keyword evidence="3" id="KW-0813">Transport</keyword>
<evidence type="ECO:0000256" key="9">
    <source>
        <dbReference type="SAM" id="Phobius"/>
    </source>
</evidence>
<comment type="subcellular location">
    <subcellularLocation>
        <location evidence="1">Cell membrane</location>
        <topology evidence="1">Multi-pass membrane protein</topology>
    </subcellularLocation>
</comment>
<keyword evidence="5 9" id="KW-0812">Transmembrane</keyword>
<dbReference type="PANTHER" id="PTHR30472">
    <property type="entry name" value="FERRIC ENTEROBACTIN TRANSPORT SYSTEM PERMEASE PROTEIN"/>
    <property type="match status" value="1"/>
</dbReference>
<evidence type="ECO:0000256" key="6">
    <source>
        <dbReference type="ARBA" id="ARBA00022989"/>
    </source>
</evidence>
<evidence type="ECO:0000256" key="2">
    <source>
        <dbReference type="ARBA" id="ARBA00007935"/>
    </source>
</evidence>
<dbReference type="AlphaFoldDB" id="A0A093RUY6"/>